<keyword evidence="2" id="KW-1185">Reference proteome</keyword>
<accession>A0ABV3G215</accession>
<organism evidence="1 2">
    <name type="scientific">Nocardia aurea</name>
    <dbReference type="NCBI Taxonomy" id="2144174"/>
    <lineage>
        <taxon>Bacteria</taxon>
        <taxon>Bacillati</taxon>
        <taxon>Actinomycetota</taxon>
        <taxon>Actinomycetes</taxon>
        <taxon>Mycobacteriales</taxon>
        <taxon>Nocardiaceae</taxon>
        <taxon>Nocardia</taxon>
    </lineage>
</organism>
<comment type="caution">
    <text evidence="1">The sequence shown here is derived from an EMBL/GenBank/DDBJ whole genome shotgun (WGS) entry which is preliminary data.</text>
</comment>
<protein>
    <submittedName>
        <fullName evidence="1">Uncharacterized protein</fullName>
    </submittedName>
</protein>
<sequence>MSDVCAIRGVTSIPHAVALADWAIEHHPDIAARRAEYDEREH</sequence>
<evidence type="ECO:0000313" key="1">
    <source>
        <dbReference type="EMBL" id="MEV0711700.1"/>
    </source>
</evidence>
<dbReference type="EMBL" id="JBFAKC010000016">
    <property type="protein sequence ID" value="MEV0711700.1"/>
    <property type="molecule type" value="Genomic_DNA"/>
</dbReference>
<evidence type="ECO:0000313" key="2">
    <source>
        <dbReference type="Proteomes" id="UP001551695"/>
    </source>
</evidence>
<gene>
    <name evidence="1" type="ORF">AB0I48_29500</name>
</gene>
<dbReference type="RefSeq" id="WP_357788308.1">
    <property type="nucleotide sequence ID" value="NZ_JBFAKC010000016.1"/>
</dbReference>
<proteinExistence type="predicted"/>
<dbReference type="Proteomes" id="UP001551695">
    <property type="component" value="Unassembled WGS sequence"/>
</dbReference>
<name>A0ABV3G215_9NOCA</name>
<reference evidence="1 2" key="1">
    <citation type="submission" date="2024-06" db="EMBL/GenBank/DDBJ databases">
        <title>The Natural Products Discovery Center: Release of the First 8490 Sequenced Strains for Exploring Actinobacteria Biosynthetic Diversity.</title>
        <authorList>
            <person name="Kalkreuter E."/>
            <person name="Kautsar S.A."/>
            <person name="Yang D."/>
            <person name="Bader C.D."/>
            <person name="Teijaro C.N."/>
            <person name="Fluegel L."/>
            <person name="Davis C.M."/>
            <person name="Simpson J.R."/>
            <person name="Lauterbach L."/>
            <person name="Steele A.D."/>
            <person name="Gui C."/>
            <person name="Meng S."/>
            <person name="Li G."/>
            <person name="Viehrig K."/>
            <person name="Ye F."/>
            <person name="Su P."/>
            <person name="Kiefer A.F."/>
            <person name="Nichols A."/>
            <person name="Cepeda A.J."/>
            <person name="Yan W."/>
            <person name="Fan B."/>
            <person name="Jiang Y."/>
            <person name="Adhikari A."/>
            <person name="Zheng C.-J."/>
            <person name="Schuster L."/>
            <person name="Cowan T.M."/>
            <person name="Smanski M.J."/>
            <person name="Chevrette M.G."/>
            <person name="De Carvalho L.P.S."/>
            <person name="Shen B."/>
        </authorList>
    </citation>
    <scope>NUCLEOTIDE SEQUENCE [LARGE SCALE GENOMIC DNA]</scope>
    <source>
        <strain evidence="1 2">NPDC050403</strain>
    </source>
</reference>